<feature type="compositionally biased region" description="Polar residues" evidence="2">
    <location>
        <begin position="317"/>
        <end position="326"/>
    </location>
</feature>
<evidence type="ECO:0000256" key="1">
    <source>
        <dbReference type="SAM" id="Coils"/>
    </source>
</evidence>
<feature type="region of interest" description="Disordered" evidence="2">
    <location>
        <begin position="27"/>
        <end position="47"/>
    </location>
</feature>
<feature type="region of interest" description="Disordered" evidence="2">
    <location>
        <begin position="1"/>
        <end position="20"/>
    </location>
</feature>
<dbReference type="OrthoDB" id="5342758at2759"/>
<dbReference type="EMBL" id="ML992506">
    <property type="protein sequence ID" value="KAF2223717.1"/>
    <property type="molecule type" value="Genomic_DNA"/>
</dbReference>
<feature type="compositionally biased region" description="Low complexity" evidence="2">
    <location>
        <begin position="82"/>
        <end position="93"/>
    </location>
</feature>
<name>A0A6A6GDH4_9PEZI</name>
<feature type="region of interest" description="Disordered" evidence="2">
    <location>
        <begin position="65"/>
        <end position="103"/>
    </location>
</feature>
<evidence type="ECO:0000313" key="3">
    <source>
        <dbReference type="EMBL" id="KAF2223717.1"/>
    </source>
</evidence>
<keyword evidence="4" id="KW-1185">Reference proteome</keyword>
<protein>
    <recommendedName>
        <fullName evidence="5">Autophagy-related protein 28</fullName>
    </recommendedName>
</protein>
<feature type="compositionally biased region" description="Basic and acidic residues" evidence="2">
    <location>
        <begin position="413"/>
        <end position="432"/>
    </location>
</feature>
<evidence type="ECO:0000256" key="2">
    <source>
        <dbReference type="SAM" id="MobiDB-lite"/>
    </source>
</evidence>
<gene>
    <name evidence="3" type="ORF">BDZ85DRAFT_113245</name>
</gene>
<organism evidence="3 4">
    <name type="scientific">Elsinoe ampelina</name>
    <dbReference type="NCBI Taxonomy" id="302913"/>
    <lineage>
        <taxon>Eukaryota</taxon>
        <taxon>Fungi</taxon>
        <taxon>Dikarya</taxon>
        <taxon>Ascomycota</taxon>
        <taxon>Pezizomycotina</taxon>
        <taxon>Dothideomycetes</taxon>
        <taxon>Dothideomycetidae</taxon>
        <taxon>Myriangiales</taxon>
        <taxon>Elsinoaceae</taxon>
        <taxon>Elsinoe</taxon>
    </lineage>
</organism>
<accession>A0A6A6GDH4</accession>
<reference evidence="4" key="1">
    <citation type="journal article" date="2020" name="Stud. Mycol.">
        <title>101 Dothideomycetes genomes: A test case for predicting lifestyles and emergence of pathogens.</title>
        <authorList>
            <person name="Haridas S."/>
            <person name="Albert R."/>
            <person name="Binder M."/>
            <person name="Bloem J."/>
            <person name="LaButti K."/>
            <person name="Salamov A."/>
            <person name="Andreopoulos B."/>
            <person name="Baker S."/>
            <person name="Barry K."/>
            <person name="Bills G."/>
            <person name="Bluhm B."/>
            <person name="Cannon C."/>
            <person name="Castanera R."/>
            <person name="Culley D."/>
            <person name="Daum C."/>
            <person name="Ezra D."/>
            <person name="Gonzalez J."/>
            <person name="Henrissat B."/>
            <person name="Kuo A."/>
            <person name="Liang C."/>
            <person name="Lipzen A."/>
            <person name="Lutzoni F."/>
            <person name="Magnuson J."/>
            <person name="Mondo S."/>
            <person name="Nolan M."/>
            <person name="Ohm R."/>
            <person name="Pangilinan J."/>
            <person name="Park H.-J."/>
            <person name="Ramirez L."/>
            <person name="Alfaro M."/>
            <person name="Sun H."/>
            <person name="Tritt A."/>
            <person name="Yoshinaga Y."/>
            <person name="Zwiers L.-H."/>
            <person name="Turgeon B."/>
            <person name="Goodwin S."/>
            <person name="Spatafora J."/>
            <person name="Crous P."/>
            <person name="Grigoriev I."/>
        </authorList>
    </citation>
    <scope>NUCLEOTIDE SEQUENCE [LARGE SCALE GENOMIC DNA]</scope>
    <source>
        <strain evidence="4">CECT 20119</strain>
    </source>
</reference>
<keyword evidence="1" id="KW-0175">Coiled coil</keyword>
<feature type="compositionally biased region" description="Pro residues" evidence="2">
    <location>
        <begin position="34"/>
        <end position="43"/>
    </location>
</feature>
<proteinExistence type="predicted"/>
<evidence type="ECO:0008006" key="5">
    <source>
        <dbReference type="Google" id="ProtNLM"/>
    </source>
</evidence>
<feature type="region of interest" description="Disordered" evidence="2">
    <location>
        <begin position="313"/>
        <end position="332"/>
    </location>
</feature>
<dbReference type="AlphaFoldDB" id="A0A6A6GDH4"/>
<evidence type="ECO:0000313" key="4">
    <source>
        <dbReference type="Proteomes" id="UP000799538"/>
    </source>
</evidence>
<feature type="region of interest" description="Disordered" evidence="2">
    <location>
        <begin position="386"/>
        <end position="465"/>
    </location>
</feature>
<feature type="coiled-coil region" evidence="1">
    <location>
        <begin position="166"/>
        <end position="225"/>
    </location>
</feature>
<sequence>MDNSWIPSKLRSSLPKMPLAPIPPPITASIFLPTRPPPSPLPQKPWYHRKAASLESDLQLLLDAQAASLSNPLSPPSPSPAPSSASSTASYHPSRTKKIPLRQARAGLYTTMRRLAALKDEEVSALVATVDSVAGSHEQLLAWTEQRTKLRERTEQIASSEDVDRAKELREQAEGLQPEIRELEDRLSELRNEQRRLMREADEVANRVEGKVAGYTRRLEGVEREVRSFLEGLGREGDVVFDQHGDGEDEEGFWAAPKRRTLEMAVDVVGKERERAEGRLDVVETEKEALLEGAMVWKDVIRLVEGFEKDLREDMQNSRNNPGSSEQLKDTLSRMDEVVEQLESQMALSETKGWKLLIAAIGAELDAFLKGKDVLQQALDAIERPHDRPLFDDTNDDEEEQGVNSVIRSPPATRKDDQESHDGKIEALDHAFNRRPTTNGSHDTDEDDDGPDPELMISHHDTDTD</sequence>
<dbReference type="Proteomes" id="UP000799538">
    <property type="component" value="Unassembled WGS sequence"/>
</dbReference>